<evidence type="ECO:0000259" key="14">
    <source>
        <dbReference type="Pfam" id="PF02463"/>
    </source>
</evidence>
<dbReference type="InterPro" id="IPR003395">
    <property type="entry name" value="RecF/RecN/SMC_N"/>
</dbReference>
<keyword evidence="12 13" id="KW-0742">SOS response</keyword>
<evidence type="ECO:0000256" key="1">
    <source>
        <dbReference type="ARBA" id="ARBA00004496"/>
    </source>
</evidence>
<keyword evidence="10 12" id="KW-0234">DNA repair</keyword>
<reference evidence="15" key="1">
    <citation type="submission" date="2020-02" db="EMBL/GenBank/DDBJ databases">
        <authorList>
            <person name="Meier V. D."/>
        </authorList>
    </citation>
    <scope>NUCLEOTIDE SEQUENCE</scope>
    <source>
        <strain evidence="15">AVDCRST_MAG30</strain>
    </source>
</reference>
<dbReference type="InterPro" id="IPR001238">
    <property type="entry name" value="DNA-binding_RecF"/>
</dbReference>
<evidence type="ECO:0000256" key="7">
    <source>
        <dbReference type="ARBA" id="ARBA00022763"/>
    </source>
</evidence>
<dbReference type="GO" id="GO:0005737">
    <property type="term" value="C:cytoplasm"/>
    <property type="evidence" value="ECO:0007669"/>
    <property type="project" value="UniProtKB-SubCell"/>
</dbReference>
<feature type="binding site" evidence="12">
    <location>
        <begin position="30"/>
        <end position="37"/>
    </location>
    <ligand>
        <name>ATP</name>
        <dbReference type="ChEBI" id="CHEBI:30616"/>
    </ligand>
</feature>
<dbReference type="SUPFAM" id="SSF52540">
    <property type="entry name" value="P-loop containing nucleoside triphosphate hydrolases"/>
    <property type="match status" value="1"/>
</dbReference>
<evidence type="ECO:0000256" key="8">
    <source>
        <dbReference type="ARBA" id="ARBA00022840"/>
    </source>
</evidence>
<keyword evidence="8 12" id="KW-0067">ATP-binding</keyword>
<dbReference type="InterPro" id="IPR042174">
    <property type="entry name" value="RecF_2"/>
</dbReference>
<keyword evidence="4 12" id="KW-0963">Cytoplasm</keyword>
<dbReference type="GO" id="GO:0005524">
    <property type="term" value="F:ATP binding"/>
    <property type="evidence" value="ECO:0007669"/>
    <property type="project" value="UniProtKB-UniRule"/>
</dbReference>
<comment type="function">
    <text evidence="11 12 13">The RecF protein is involved in DNA metabolism; it is required for DNA replication and normal SOS inducibility. RecF binds preferentially to single-stranded, linear DNA. It also seems to bind ATP.</text>
</comment>
<dbReference type="GO" id="GO:0006302">
    <property type="term" value="P:double-strand break repair"/>
    <property type="evidence" value="ECO:0007669"/>
    <property type="project" value="TreeGrafter"/>
</dbReference>
<dbReference type="InterPro" id="IPR027417">
    <property type="entry name" value="P-loop_NTPase"/>
</dbReference>
<organism evidence="15">
    <name type="scientific">uncultured Solirubrobacteraceae bacterium</name>
    <dbReference type="NCBI Taxonomy" id="1162706"/>
    <lineage>
        <taxon>Bacteria</taxon>
        <taxon>Bacillati</taxon>
        <taxon>Actinomycetota</taxon>
        <taxon>Thermoleophilia</taxon>
        <taxon>Solirubrobacterales</taxon>
        <taxon>Solirubrobacteraceae</taxon>
        <taxon>environmental samples</taxon>
    </lineage>
</organism>
<sequence>MRVTRLALRSFRSYAAADVLLGEGLTVISGRNGAGKTNLLEAIYFACTGRACRTANERELIAFGAGVTRLELTAEDDQGAHEITVGYGTLPGNPKPEKRMTVDGAPVERLTDSRARPLVSVFLPDRLELVTGTPSLRRGHLDQVVVALWPARGEARRAYSAALAQRNALLVSIRSGRATAASLPAWDAELARHGIVLMAQRAELVARLQDAFAEHAAGLGLEDEPGLRYRPRSRAASADELAAELAERTQSDLDRGFTGHGPHRDDLVFSRAGRELRAYGSRGQQRLGLLALLLAERDALAEERGTPPLMLLDDVMSELDAGRRERLVTVLQARGQSVLTTTELAHVPGADGPDVVRLAVADGAVLQAAGLPEAQAG</sequence>
<dbReference type="Pfam" id="PF02463">
    <property type="entry name" value="SMC_N"/>
    <property type="match status" value="1"/>
</dbReference>
<evidence type="ECO:0000256" key="5">
    <source>
        <dbReference type="ARBA" id="ARBA00022705"/>
    </source>
</evidence>
<evidence type="ECO:0000256" key="4">
    <source>
        <dbReference type="ARBA" id="ARBA00022490"/>
    </source>
</evidence>
<gene>
    <name evidence="12" type="primary">recF</name>
    <name evidence="15" type="ORF">AVDCRST_MAG30-4105</name>
</gene>
<evidence type="ECO:0000256" key="6">
    <source>
        <dbReference type="ARBA" id="ARBA00022741"/>
    </source>
</evidence>
<feature type="domain" description="RecF/RecN/SMC N-terminal" evidence="14">
    <location>
        <begin position="3"/>
        <end position="341"/>
    </location>
</feature>
<keyword evidence="6 12" id="KW-0547">Nucleotide-binding</keyword>
<dbReference type="HAMAP" id="MF_00365">
    <property type="entry name" value="RecF"/>
    <property type="match status" value="1"/>
</dbReference>
<evidence type="ECO:0000256" key="13">
    <source>
        <dbReference type="RuleBase" id="RU000578"/>
    </source>
</evidence>
<comment type="similarity">
    <text evidence="2 12 13">Belongs to the RecF family.</text>
</comment>
<keyword evidence="9 12" id="KW-0238">DNA-binding</keyword>
<dbReference type="PANTHER" id="PTHR32182">
    <property type="entry name" value="DNA REPLICATION AND REPAIR PROTEIN RECF"/>
    <property type="match status" value="1"/>
</dbReference>
<dbReference type="GO" id="GO:0009432">
    <property type="term" value="P:SOS response"/>
    <property type="evidence" value="ECO:0007669"/>
    <property type="project" value="UniProtKB-UniRule"/>
</dbReference>
<evidence type="ECO:0000256" key="3">
    <source>
        <dbReference type="ARBA" id="ARBA00020170"/>
    </source>
</evidence>
<protein>
    <recommendedName>
        <fullName evidence="3 12">DNA replication and repair protein RecF</fullName>
    </recommendedName>
</protein>
<keyword evidence="7 12" id="KW-0227">DNA damage</keyword>
<dbReference type="Gene3D" id="1.20.1050.90">
    <property type="entry name" value="RecF/RecN/SMC, N-terminal domain"/>
    <property type="match status" value="1"/>
</dbReference>
<accession>A0A6J4TZQ8</accession>
<dbReference type="InterPro" id="IPR018078">
    <property type="entry name" value="DNA-binding_RecF_CS"/>
</dbReference>
<evidence type="ECO:0000256" key="9">
    <source>
        <dbReference type="ARBA" id="ARBA00023125"/>
    </source>
</evidence>
<keyword evidence="5 12" id="KW-0235">DNA replication</keyword>
<dbReference type="NCBIfam" id="TIGR00611">
    <property type="entry name" value="recf"/>
    <property type="match status" value="1"/>
</dbReference>
<comment type="subcellular location">
    <subcellularLocation>
        <location evidence="1 12 13">Cytoplasm</location>
    </subcellularLocation>
</comment>
<dbReference type="GO" id="GO:0003697">
    <property type="term" value="F:single-stranded DNA binding"/>
    <property type="evidence" value="ECO:0007669"/>
    <property type="project" value="UniProtKB-UniRule"/>
</dbReference>
<dbReference type="AlphaFoldDB" id="A0A6J4TZQ8"/>
<dbReference type="GO" id="GO:0006260">
    <property type="term" value="P:DNA replication"/>
    <property type="evidence" value="ECO:0007669"/>
    <property type="project" value="UniProtKB-UniRule"/>
</dbReference>
<evidence type="ECO:0000256" key="12">
    <source>
        <dbReference type="HAMAP-Rule" id="MF_00365"/>
    </source>
</evidence>
<evidence type="ECO:0000256" key="2">
    <source>
        <dbReference type="ARBA" id="ARBA00008016"/>
    </source>
</evidence>
<name>A0A6J4TZQ8_9ACTN</name>
<evidence type="ECO:0000256" key="10">
    <source>
        <dbReference type="ARBA" id="ARBA00023204"/>
    </source>
</evidence>
<proteinExistence type="inferred from homology"/>
<dbReference type="EMBL" id="CADCVS010000537">
    <property type="protein sequence ID" value="CAA9534619.1"/>
    <property type="molecule type" value="Genomic_DNA"/>
</dbReference>
<dbReference type="Gene3D" id="3.40.50.300">
    <property type="entry name" value="P-loop containing nucleotide triphosphate hydrolases"/>
    <property type="match status" value="1"/>
</dbReference>
<evidence type="ECO:0000256" key="11">
    <source>
        <dbReference type="ARBA" id="ARBA00025401"/>
    </source>
</evidence>
<dbReference type="PROSITE" id="PS00618">
    <property type="entry name" value="RECF_2"/>
    <property type="match status" value="1"/>
</dbReference>
<dbReference type="PANTHER" id="PTHR32182:SF0">
    <property type="entry name" value="DNA REPLICATION AND REPAIR PROTEIN RECF"/>
    <property type="match status" value="1"/>
</dbReference>
<evidence type="ECO:0000313" key="15">
    <source>
        <dbReference type="EMBL" id="CAA9534619.1"/>
    </source>
</evidence>
<dbReference type="GO" id="GO:0000731">
    <property type="term" value="P:DNA synthesis involved in DNA repair"/>
    <property type="evidence" value="ECO:0007669"/>
    <property type="project" value="TreeGrafter"/>
</dbReference>